<comment type="caution">
    <text evidence="1">The sequence shown here is derived from an EMBL/GenBank/DDBJ whole genome shotgun (WGS) entry which is preliminary data.</text>
</comment>
<dbReference type="Pfam" id="PF05657">
    <property type="entry name" value="DUF806"/>
    <property type="match status" value="1"/>
</dbReference>
<dbReference type="InterPro" id="IPR008524">
    <property type="entry name" value="DUF806"/>
</dbReference>
<dbReference type="PATRIC" id="fig|1423731.3.peg.707"/>
<dbReference type="RefSeq" id="WP_057742861.1">
    <property type="nucleotide sequence ID" value="NZ_AZEF01000012.1"/>
</dbReference>
<gene>
    <name evidence="1" type="ORF">FC81_GL000689</name>
</gene>
<organism evidence="1 2">
    <name type="scientific">Liquorilactobacillus capillatus DSM 19910</name>
    <dbReference type="NCBI Taxonomy" id="1423731"/>
    <lineage>
        <taxon>Bacteria</taxon>
        <taxon>Bacillati</taxon>
        <taxon>Bacillota</taxon>
        <taxon>Bacilli</taxon>
        <taxon>Lactobacillales</taxon>
        <taxon>Lactobacillaceae</taxon>
        <taxon>Liquorilactobacillus</taxon>
    </lineage>
</organism>
<dbReference type="EMBL" id="AZEF01000012">
    <property type="protein sequence ID" value="KRL02521.1"/>
    <property type="molecule type" value="Genomic_DNA"/>
</dbReference>
<protein>
    <submittedName>
        <fullName evidence="1">Phage tail protein</fullName>
    </submittedName>
</protein>
<dbReference type="AlphaFoldDB" id="A0A0R1M426"/>
<sequence>MDLPVVQARKLVERNKLTWIDNVYQGSVPEGVVNDTSTTDVVISEYVNEPTRYANSRFKGWEIGVEVQIFYAESTKINIQDAEITFLRIFENDGWSVDQSKHHSKDPDTGQVSKVFYFTKKFNLKEGI</sequence>
<dbReference type="STRING" id="1423731.FC81_GL000689"/>
<dbReference type="Proteomes" id="UP000051621">
    <property type="component" value="Unassembled WGS sequence"/>
</dbReference>
<proteinExistence type="predicted"/>
<reference evidence="1 2" key="1">
    <citation type="journal article" date="2015" name="Genome Announc.">
        <title>Expanding the biotechnology potential of lactobacilli through comparative genomics of 213 strains and associated genera.</title>
        <authorList>
            <person name="Sun Z."/>
            <person name="Harris H.M."/>
            <person name="McCann A."/>
            <person name="Guo C."/>
            <person name="Argimon S."/>
            <person name="Zhang W."/>
            <person name="Yang X."/>
            <person name="Jeffery I.B."/>
            <person name="Cooney J.C."/>
            <person name="Kagawa T.F."/>
            <person name="Liu W."/>
            <person name="Song Y."/>
            <person name="Salvetti E."/>
            <person name="Wrobel A."/>
            <person name="Rasinkangas P."/>
            <person name="Parkhill J."/>
            <person name="Rea M.C."/>
            <person name="O'Sullivan O."/>
            <person name="Ritari J."/>
            <person name="Douillard F.P."/>
            <person name="Paul Ross R."/>
            <person name="Yang R."/>
            <person name="Briner A.E."/>
            <person name="Felis G.E."/>
            <person name="de Vos W.M."/>
            <person name="Barrangou R."/>
            <person name="Klaenhammer T.R."/>
            <person name="Caufield P.W."/>
            <person name="Cui Y."/>
            <person name="Zhang H."/>
            <person name="O'Toole P.W."/>
        </authorList>
    </citation>
    <scope>NUCLEOTIDE SEQUENCE [LARGE SCALE GENOMIC DNA]</scope>
    <source>
        <strain evidence="1 2">DSM 19910</strain>
    </source>
</reference>
<name>A0A0R1M426_9LACO</name>
<evidence type="ECO:0000313" key="2">
    <source>
        <dbReference type="Proteomes" id="UP000051621"/>
    </source>
</evidence>
<keyword evidence="2" id="KW-1185">Reference proteome</keyword>
<evidence type="ECO:0000313" key="1">
    <source>
        <dbReference type="EMBL" id="KRL02521.1"/>
    </source>
</evidence>
<accession>A0A0R1M426</accession>
<dbReference type="OrthoDB" id="2292483at2"/>